<sequence>MRTVPRTGLPDPLRRLREDLEVVADRDPAVRSRAEALLAPFLPALWLHRPASRLHARGHRVAARVLSLAGRFLSGGVDIHPGARVGRRLFIDHAAAVVIGEDAVIGDDVTLYHQVTIGAVGWWRDRRRLPGERRHPTLGDRVVVGAGASVLGPVSVGDDSLVGAHALVTTDVPAGSRVGAPRSEIHPKGRPALARAGGTEAKRKRSGL</sequence>
<evidence type="ECO:0000313" key="13">
    <source>
        <dbReference type="EMBL" id="MEV4926793.1"/>
    </source>
</evidence>
<dbReference type="InterPro" id="IPR001451">
    <property type="entry name" value="Hexapep"/>
</dbReference>
<dbReference type="PANTHER" id="PTHR42811">
    <property type="entry name" value="SERINE ACETYLTRANSFERASE"/>
    <property type="match status" value="1"/>
</dbReference>
<evidence type="ECO:0000256" key="4">
    <source>
        <dbReference type="ARBA" id="ARBA00018522"/>
    </source>
</evidence>
<evidence type="ECO:0000313" key="14">
    <source>
        <dbReference type="Proteomes" id="UP001552479"/>
    </source>
</evidence>
<protein>
    <recommendedName>
        <fullName evidence="4 11">Serine acetyltransferase</fullName>
        <ecNumber evidence="3 11">2.3.1.30</ecNumber>
    </recommendedName>
</protein>
<dbReference type="InterPro" id="IPR011004">
    <property type="entry name" value="Trimer_LpxA-like_sf"/>
</dbReference>
<evidence type="ECO:0000256" key="5">
    <source>
        <dbReference type="ARBA" id="ARBA00022605"/>
    </source>
</evidence>
<proteinExistence type="inferred from homology"/>
<evidence type="ECO:0000256" key="12">
    <source>
        <dbReference type="SAM" id="MobiDB-lite"/>
    </source>
</evidence>
<evidence type="ECO:0000256" key="6">
    <source>
        <dbReference type="ARBA" id="ARBA00022679"/>
    </source>
</evidence>
<dbReference type="Gene3D" id="2.160.10.10">
    <property type="entry name" value="Hexapeptide repeat proteins"/>
    <property type="match status" value="1"/>
</dbReference>
<keyword evidence="8" id="KW-0198">Cysteine biosynthesis</keyword>
<dbReference type="InterPro" id="IPR053376">
    <property type="entry name" value="Serine_acetyltransferase"/>
</dbReference>
<keyword evidence="7" id="KW-0677">Repeat</keyword>
<evidence type="ECO:0000256" key="2">
    <source>
        <dbReference type="ARBA" id="ARBA00007274"/>
    </source>
</evidence>
<dbReference type="EMBL" id="JBFASG010000039">
    <property type="protein sequence ID" value="MEV4926793.1"/>
    <property type="molecule type" value="Genomic_DNA"/>
</dbReference>
<feature type="region of interest" description="Disordered" evidence="12">
    <location>
        <begin position="175"/>
        <end position="208"/>
    </location>
</feature>
<dbReference type="RefSeq" id="WP_366090109.1">
    <property type="nucleotide sequence ID" value="NZ_JBFASG010000039.1"/>
</dbReference>
<evidence type="ECO:0000256" key="7">
    <source>
        <dbReference type="ARBA" id="ARBA00022737"/>
    </source>
</evidence>
<dbReference type="PROSITE" id="PS00101">
    <property type="entry name" value="HEXAPEP_TRANSFERASES"/>
    <property type="match status" value="1"/>
</dbReference>
<dbReference type="SUPFAM" id="SSF51161">
    <property type="entry name" value="Trimeric LpxA-like enzymes"/>
    <property type="match status" value="1"/>
</dbReference>
<gene>
    <name evidence="13" type="primary">epsC</name>
    <name evidence="13" type="ORF">AB0L03_28880</name>
</gene>
<comment type="similarity">
    <text evidence="2 11">Belongs to the transferase hexapeptide repeat family.</text>
</comment>
<dbReference type="NCBIfam" id="NF041874">
    <property type="entry name" value="EPS_EpsC"/>
    <property type="match status" value="1"/>
</dbReference>
<dbReference type="Pfam" id="PF00132">
    <property type="entry name" value="Hexapep"/>
    <property type="match status" value="1"/>
</dbReference>
<comment type="catalytic activity">
    <reaction evidence="10 11">
        <text>L-serine + acetyl-CoA = O-acetyl-L-serine + CoA</text>
        <dbReference type="Rhea" id="RHEA:24560"/>
        <dbReference type="ChEBI" id="CHEBI:33384"/>
        <dbReference type="ChEBI" id="CHEBI:57287"/>
        <dbReference type="ChEBI" id="CHEBI:57288"/>
        <dbReference type="ChEBI" id="CHEBI:58340"/>
        <dbReference type="EC" id="2.3.1.30"/>
    </reaction>
</comment>
<evidence type="ECO:0000256" key="9">
    <source>
        <dbReference type="ARBA" id="ARBA00023315"/>
    </source>
</evidence>
<dbReference type="CDD" id="cd03354">
    <property type="entry name" value="LbH_SAT"/>
    <property type="match status" value="1"/>
</dbReference>
<dbReference type="Proteomes" id="UP001552479">
    <property type="component" value="Unassembled WGS sequence"/>
</dbReference>
<evidence type="ECO:0000256" key="10">
    <source>
        <dbReference type="ARBA" id="ARBA00049486"/>
    </source>
</evidence>
<keyword evidence="6 11" id="KW-0808">Transferase</keyword>
<name>A0ABV3J285_9ACTN</name>
<dbReference type="EC" id="2.3.1.30" evidence="3 11"/>
<evidence type="ECO:0000256" key="3">
    <source>
        <dbReference type="ARBA" id="ARBA00013266"/>
    </source>
</evidence>
<reference evidence="13 14" key="1">
    <citation type="submission" date="2024-06" db="EMBL/GenBank/DDBJ databases">
        <title>The Natural Products Discovery Center: Release of the First 8490 Sequenced Strains for Exploring Actinobacteria Biosynthetic Diversity.</title>
        <authorList>
            <person name="Kalkreuter E."/>
            <person name="Kautsar S.A."/>
            <person name="Yang D."/>
            <person name="Bader C.D."/>
            <person name="Teijaro C.N."/>
            <person name="Fluegel L."/>
            <person name="Davis C.M."/>
            <person name="Simpson J.R."/>
            <person name="Lauterbach L."/>
            <person name="Steele A.D."/>
            <person name="Gui C."/>
            <person name="Meng S."/>
            <person name="Li G."/>
            <person name="Viehrig K."/>
            <person name="Ye F."/>
            <person name="Su P."/>
            <person name="Kiefer A.F."/>
            <person name="Nichols A."/>
            <person name="Cepeda A.J."/>
            <person name="Yan W."/>
            <person name="Fan B."/>
            <person name="Jiang Y."/>
            <person name="Adhikari A."/>
            <person name="Zheng C.-J."/>
            <person name="Schuster L."/>
            <person name="Cowan T.M."/>
            <person name="Smanski M.J."/>
            <person name="Chevrette M.G."/>
            <person name="De Carvalho L.P.S."/>
            <person name="Shen B."/>
        </authorList>
    </citation>
    <scope>NUCLEOTIDE SEQUENCE [LARGE SCALE GENOMIC DNA]</scope>
    <source>
        <strain evidence="13 14">NPDC053791</strain>
    </source>
</reference>
<keyword evidence="14" id="KW-1185">Reference proteome</keyword>
<dbReference type="InterPro" id="IPR005881">
    <property type="entry name" value="Ser_O-AcTrfase"/>
</dbReference>
<organism evidence="13 14">
    <name type="scientific">Streptomyces roseoverticillatus</name>
    <dbReference type="NCBI Taxonomy" id="66429"/>
    <lineage>
        <taxon>Bacteria</taxon>
        <taxon>Bacillati</taxon>
        <taxon>Actinomycetota</taxon>
        <taxon>Actinomycetes</taxon>
        <taxon>Kitasatosporales</taxon>
        <taxon>Streptomycetaceae</taxon>
        <taxon>Streptomyces</taxon>
    </lineage>
</organism>
<accession>A0ABV3J285</accession>
<dbReference type="InterPro" id="IPR018357">
    <property type="entry name" value="Hexapep_transf_CS"/>
</dbReference>
<comment type="pathway">
    <text evidence="1">Amino-acid biosynthesis; L-cysteine biosynthesis; L-cysteine from L-serine: step 1/2.</text>
</comment>
<dbReference type="PIRSF" id="PIRSF000441">
    <property type="entry name" value="CysE"/>
    <property type="match status" value="1"/>
</dbReference>
<dbReference type="InterPro" id="IPR045304">
    <property type="entry name" value="LbH_SAT"/>
</dbReference>
<keyword evidence="9 11" id="KW-0012">Acyltransferase</keyword>
<evidence type="ECO:0000256" key="8">
    <source>
        <dbReference type="ARBA" id="ARBA00023192"/>
    </source>
</evidence>
<keyword evidence="5" id="KW-0028">Amino-acid biosynthesis</keyword>
<evidence type="ECO:0000256" key="11">
    <source>
        <dbReference type="PIRNR" id="PIRNR000441"/>
    </source>
</evidence>
<dbReference type="Gene3D" id="1.10.3130.10">
    <property type="entry name" value="serine acetyltransferase, domain 1"/>
    <property type="match status" value="1"/>
</dbReference>
<dbReference type="InterPro" id="IPR042122">
    <property type="entry name" value="Ser_AcTrfase_N_sf"/>
</dbReference>
<evidence type="ECO:0000256" key="1">
    <source>
        <dbReference type="ARBA" id="ARBA00004876"/>
    </source>
</evidence>
<comment type="caution">
    <text evidence="13">The sequence shown here is derived from an EMBL/GenBank/DDBJ whole genome shotgun (WGS) entry which is preliminary data.</text>
</comment>